<dbReference type="AlphaFoldDB" id="A0A9W5X767"/>
<reference evidence="2" key="2">
    <citation type="submission" date="2020-09" db="EMBL/GenBank/DDBJ databases">
        <authorList>
            <person name="Sun Q."/>
            <person name="Zhou Y."/>
        </authorList>
    </citation>
    <scope>NUCLEOTIDE SEQUENCE</scope>
    <source>
        <strain evidence="2">CGMCC 1.15454</strain>
    </source>
</reference>
<dbReference type="Proteomes" id="UP000621492">
    <property type="component" value="Unassembled WGS sequence"/>
</dbReference>
<organism evidence="2 3">
    <name type="scientific">Lentibacillus populi</name>
    <dbReference type="NCBI Taxonomy" id="1827502"/>
    <lineage>
        <taxon>Bacteria</taxon>
        <taxon>Bacillati</taxon>
        <taxon>Bacillota</taxon>
        <taxon>Bacilli</taxon>
        <taxon>Bacillales</taxon>
        <taxon>Bacillaceae</taxon>
        <taxon>Lentibacillus</taxon>
    </lineage>
</organism>
<gene>
    <name evidence="2" type="ORF">GCM10011409_40200</name>
</gene>
<proteinExistence type="predicted"/>
<reference evidence="2" key="1">
    <citation type="journal article" date="2014" name="Int. J. Syst. Evol. Microbiol.">
        <title>Complete genome sequence of Corynebacterium casei LMG S-19264T (=DSM 44701T), isolated from a smear-ripened cheese.</title>
        <authorList>
            <consortium name="US DOE Joint Genome Institute (JGI-PGF)"/>
            <person name="Walter F."/>
            <person name="Albersmeier A."/>
            <person name="Kalinowski J."/>
            <person name="Ruckert C."/>
        </authorList>
    </citation>
    <scope>NUCLEOTIDE SEQUENCE</scope>
    <source>
        <strain evidence="2">CGMCC 1.15454</strain>
    </source>
</reference>
<name>A0A9W5X767_9BACI</name>
<evidence type="ECO:0000313" key="2">
    <source>
        <dbReference type="EMBL" id="GGB58690.1"/>
    </source>
</evidence>
<comment type="caution">
    <text evidence="2">The sequence shown here is derived from an EMBL/GenBank/DDBJ whole genome shotgun (WGS) entry which is preliminary data.</text>
</comment>
<evidence type="ECO:0000313" key="3">
    <source>
        <dbReference type="Proteomes" id="UP000621492"/>
    </source>
</evidence>
<sequence>MLKSNLSVNGRCEGKTSLSTDRKRKKASLRISIIMKSDIKNTFAPESMIDGCEGIMRFLDK</sequence>
<accession>A0A9W5X767</accession>
<keyword evidence="3" id="KW-1185">Reference proteome</keyword>
<evidence type="ECO:0000256" key="1">
    <source>
        <dbReference type="SAM" id="MobiDB-lite"/>
    </source>
</evidence>
<protein>
    <submittedName>
        <fullName evidence="2">Uncharacterized protein</fullName>
    </submittedName>
</protein>
<dbReference type="EMBL" id="BMJD01000050">
    <property type="protein sequence ID" value="GGB58690.1"/>
    <property type="molecule type" value="Genomic_DNA"/>
</dbReference>
<feature type="region of interest" description="Disordered" evidence="1">
    <location>
        <begin position="1"/>
        <end position="23"/>
    </location>
</feature>